<evidence type="ECO:0000313" key="2">
    <source>
        <dbReference type="EMBL" id="PLR80630.1"/>
    </source>
</evidence>
<dbReference type="PANTHER" id="PTHR33121:SF76">
    <property type="entry name" value="SIGNALING PROTEIN"/>
    <property type="match status" value="1"/>
</dbReference>
<feature type="domain" description="EAL" evidence="1">
    <location>
        <begin position="1"/>
        <end position="247"/>
    </location>
</feature>
<dbReference type="GO" id="GO:0071111">
    <property type="term" value="F:cyclic-guanylate-specific phosphodiesterase activity"/>
    <property type="evidence" value="ECO:0007669"/>
    <property type="project" value="InterPro"/>
</dbReference>
<dbReference type="Proteomes" id="UP000234951">
    <property type="component" value="Unassembled WGS sequence"/>
</dbReference>
<dbReference type="Pfam" id="PF00563">
    <property type="entry name" value="EAL"/>
    <property type="match status" value="1"/>
</dbReference>
<evidence type="ECO:0000259" key="1">
    <source>
        <dbReference type="PROSITE" id="PS50883"/>
    </source>
</evidence>
<comment type="caution">
    <text evidence="2">The sequence shown here is derived from an EMBL/GenBank/DDBJ whole genome shotgun (WGS) entry which is preliminary data.</text>
</comment>
<dbReference type="PANTHER" id="PTHR33121">
    <property type="entry name" value="CYCLIC DI-GMP PHOSPHODIESTERASE PDEF"/>
    <property type="match status" value="1"/>
</dbReference>
<dbReference type="InterPro" id="IPR001633">
    <property type="entry name" value="EAL_dom"/>
</dbReference>
<dbReference type="EMBL" id="PGVD01000060">
    <property type="protein sequence ID" value="PLR91950.1"/>
    <property type="molecule type" value="Genomic_DNA"/>
</dbReference>
<dbReference type="OrthoDB" id="581425at2"/>
<organism evidence="2 4">
    <name type="scientific">Bacillus canaveralius</name>
    <dbReference type="NCBI Taxonomy" id="1403243"/>
    <lineage>
        <taxon>Bacteria</taxon>
        <taxon>Bacillati</taxon>
        <taxon>Bacillota</taxon>
        <taxon>Bacilli</taxon>
        <taxon>Bacillales</taxon>
        <taxon>Bacillaceae</taxon>
        <taxon>Bacillus</taxon>
    </lineage>
</organism>
<reference evidence="2 4" key="1">
    <citation type="submission" date="2017-11" db="EMBL/GenBank/DDBJ databases">
        <title>Comparitive Functional Genomics of Dry Heat Resistant strains isolated from the Viking Spacecraft.</title>
        <authorList>
            <person name="Seuylemezian A."/>
            <person name="Cooper K."/>
            <person name="Vaishampayan P."/>
        </authorList>
    </citation>
    <scope>NUCLEOTIDE SEQUENCE [LARGE SCALE GENOMIC DNA]</scope>
    <source>
        <strain evidence="2 4">M4.6</strain>
    </source>
</reference>
<dbReference type="CDD" id="cd01948">
    <property type="entry name" value="EAL"/>
    <property type="match status" value="1"/>
</dbReference>
<dbReference type="SMART" id="SM00052">
    <property type="entry name" value="EAL"/>
    <property type="match status" value="1"/>
</dbReference>
<dbReference type="AlphaFoldDB" id="A0A2N5GIA0"/>
<protein>
    <submittedName>
        <fullName evidence="2">Diguanylate phosphodiesterase</fullName>
    </submittedName>
</protein>
<dbReference type="PROSITE" id="PS50883">
    <property type="entry name" value="EAL"/>
    <property type="match status" value="1"/>
</dbReference>
<evidence type="ECO:0000313" key="5">
    <source>
        <dbReference type="Proteomes" id="UP000235114"/>
    </source>
</evidence>
<evidence type="ECO:0000313" key="4">
    <source>
        <dbReference type="Proteomes" id="UP000234951"/>
    </source>
</evidence>
<keyword evidence="5" id="KW-1185">Reference proteome</keyword>
<sequence length="248" mass="28845">MSDLNYISAILEKRSFFSEYQPLWNTETNSIFAYEAFFRIDAGTSPLVIFENARKAGLLYELDTASIRNTIKNYPFFKKYFLFVNVFPSTLIHPEFPKFIKSLINHFPDIKGEIIFEINEAVVEEDCWNKEIFSDRLEFLRSSGFQLAFDDLPITDLSLEKIKRHEPEFVKLDHTYSTQLSESLVKQQSIQYLLTYMNRKNVLVLEGVETAEDLLVARNLGVPLLQGYYIAKPMVLDAFKEQISVSMD</sequence>
<dbReference type="Proteomes" id="UP000235114">
    <property type="component" value="Unassembled WGS sequence"/>
</dbReference>
<dbReference type="InterPro" id="IPR050706">
    <property type="entry name" value="Cyclic-di-GMP_PDE-like"/>
</dbReference>
<reference evidence="3 5" key="2">
    <citation type="submission" date="2017-12" db="EMBL/GenBank/DDBJ databases">
        <title>Comparative Functional Genomics of Dry Heat Resistant strains isolated from the Viking Spacecraft.</title>
        <authorList>
            <person name="Seuylemezian A."/>
            <person name="Cooper K."/>
            <person name="Vaishampayan P."/>
        </authorList>
    </citation>
    <scope>NUCLEOTIDE SEQUENCE [LARGE SCALE GENOMIC DNA]</scope>
    <source>
        <strain evidence="3 5">ATCC 29669</strain>
    </source>
</reference>
<dbReference type="InterPro" id="IPR035919">
    <property type="entry name" value="EAL_sf"/>
</dbReference>
<evidence type="ECO:0000313" key="3">
    <source>
        <dbReference type="EMBL" id="PLR91950.1"/>
    </source>
</evidence>
<dbReference type="SUPFAM" id="SSF141868">
    <property type="entry name" value="EAL domain-like"/>
    <property type="match status" value="1"/>
</dbReference>
<gene>
    <name evidence="2" type="ORF">CU635_17655</name>
    <name evidence="3" type="ORF">CVD25_18935</name>
</gene>
<accession>A0A2N5GIA0</accession>
<dbReference type="RefSeq" id="WP_101578700.1">
    <property type="nucleotide sequence ID" value="NZ_PGVA01000047.1"/>
</dbReference>
<dbReference type="EMBL" id="PGVA01000047">
    <property type="protein sequence ID" value="PLR80630.1"/>
    <property type="molecule type" value="Genomic_DNA"/>
</dbReference>
<proteinExistence type="predicted"/>
<dbReference type="Gene3D" id="3.20.20.450">
    <property type="entry name" value="EAL domain"/>
    <property type="match status" value="1"/>
</dbReference>
<name>A0A2N5GIA0_9BACI</name>